<dbReference type="Gene3D" id="2.80.10.50">
    <property type="match status" value="4"/>
</dbReference>
<accession>A0ABM6W5C3</accession>
<evidence type="ECO:0000259" key="3">
    <source>
        <dbReference type="PROSITE" id="PS50911"/>
    </source>
</evidence>
<dbReference type="InterPro" id="IPR000772">
    <property type="entry name" value="Ricin_B_lectin"/>
</dbReference>
<evidence type="ECO:0000256" key="1">
    <source>
        <dbReference type="SAM" id="MobiDB-lite"/>
    </source>
</evidence>
<feature type="compositionally biased region" description="Low complexity" evidence="1">
    <location>
        <begin position="75"/>
        <end position="109"/>
    </location>
</feature>
<feature type="chain" id="PRO_5045981752" evidence="2">
    <location>
        <begin position="40"/>
        <end position="628"/>
    </location>
</feature>
<dbReference type="InterPro" id="IPR035992">
    <property type="entry name" value="Ricin_B-like_lectins"/>
</dbReference>
<feature type="compositionally biased region" description="Basic and acidic residues" evidence="1">
    <location>
        <begin position="110"/>
        <end position="123"/>
    </location>
</feature>
<dbReference type="InterPro" id="IPR038765">
    <property type="entry name" value="Papain-like_cys_pep_sf"/>
</dbReference>
<gene>
    <name evidence="4" type="ORF">DK182_03735</name>
</gene>
<dbReference type="SUPFAM" id="SSF50370">
    <property type="entry name" value="Ricin B-like lectins"/>
    <property type="match status" value="2"/>
</dbReference>
<protein>
    <submittedName>
        <fullName evidence="4">CHAP domain-containing protein</fullName>
    </submittedName>
</protein>
<evidence type="ECO:0000313" key="4">
    <source>
        <dbReference type="EMBL" id="AWN20510.1"/>
    </source>
</evidence>
<dbReference type="Gene3D" id="3.90.1720.10">
    <property type="entry name" value="endopeptidase domain like (from Nostoc punctiforme)"/>
    <property type="match status" value="1"/>
</dbReference>
<dbReference type="RefSeq" id="WP_019771272.1">
    <property type="nucleotide sequence ID" value="NZ_CP029490.1"/>
</dbReference>
<dbReference type="Pfam" id="PF14200">
    <property type="entry name" value="RicinB_lectin_2"/>
    <property type="match status" value="2"/>
</dbReference>
<dbReference type="SMART" id="SM00458">
    <property type="entry name" value="RICIN"/>
    <property type="match status" value="2"/>
</dbReference>
<keyword evidence="2" id="KW-0732">Signal</keyword>
<evidence type="ECO:0000313" key="5">
    <source>
        <dbReference type="Proteomes" id="UP000245369"/>
    </source>
</evidence>
<name>A0ABM6W5C3_9STRE</name>
<keyword evidence="5" id="KW-1185">Reference proteome</keyword>
<dbReference type="Pfam" id="PF05257">
    <property type="entry name" value="CHAP"/>
    <property type="match status" value="1"/>
</dbReference>
<feature type="signal peptide" evidence="2">
    <location>
        <begin position="1"/>
        <end position="39"/>
    </location>
</feature>
<dbReference type="SUPFAM" id="SSF54001">
    <property type="entry name" value="Cysteine proteinases"/>
    <property type="match status" value="1"/>
</dbReference>
<reference evidence="4 5" key="1">
    <citation type="submission" date="2018-05" db="EMBL/GenBank/DDBJ databases">
        <title>Complete genome sequences of Streptococcus sobrinus.</title>
        <authorList>
            <person name="Sales M."/>
            <person name="Jensen P.A."/>
        </authorList>
    </citation>
    <scope>NUCLEOTIDE SEQUENCE [LARGE SCALE GENOMIC DNA]</scope>
    <source>
        <strain evidence="4 5">SL1</strain>
    </source>
</reference>
<dbReference type="Proteomes" id="UP000245369">
    <property type="component" value="Chromosome"/>
</dbReference>
<organism evidence="4 5">
    <name type="scientific">Streptococcus sobrinus</name>
    <dbReference type="NCBI Taxonomy" id="1310"/>
    <lineage>
        <taxon>Bacteria</taxon>
        <taxon>Bacillati</taxon>
        <taxon>Bacillota</taxon>
        <taxon>Bacilli</taxon>
        <taxon>Lactobacillales</taxon>
        <taxon>Streptococcaceae</taxon>
        <taxon>Streptococcus</taxon>
    </lineage>
</organism>
<dbReference type="PROSITE" id="PS50231">
    <property type="entry name" value="RICIN_B_LECTIN"/>
    <property type="match status" value="2"/>
</dbReference>
<feature type="region of interest" description="Disordered" evidence="1">
    <location>
        <begin position="58"/>
        <end position="164"/>
    </location>
</feature>
<dbReference type="GeneID" id="93923627"/>
<sequence length="628" mass="68870">MTRNKMKMRKHELRKQAYLAGLATVTVGALALSSGYVQADQQTAGTNLSDKVGLVTKQEASEVSDVQTSQEDVNAQTSSENQEQAQNSSDQAESPEQAQSPSNQASPSEENVRQEEVNSEKVSETANEDGQSESKAGPKQAVSVKPGVGQKVSQDDENSTVKRTSVATVAERKTANTVSAARGDDYPAYLKNAAPDSVIDPWRLYNRECTSFTAWRLQSVNGFTIPGAYGNGGQWGYRARREGYRVDNNPAIGSVGWLDDGSYGHVAWISNVMGDNVEIEEYNYGYTHNYHRRVAHKSAFTGYIHFKDLATTTDVKRYNVGILAAQTDKTISDGDYHIVLAANPKYGVDVENGSSKNGTNVQLYQNTEKDSQIFSVGYLGNGYYKLIFKATGKALDVSKGSRDNKTNVQTWDYTGVSAQQWIIKQSDGNNTYEIISQNGGLALDVSNGIIANNNNLQMYSPNRTASQKFMFIAVDSDAKQTIEDGDYHIVSALDENLALDVENESQKDGANIQIYPNLANSKEIFTVKYLNNGYYSITHKYSGKMVDDNGNGAFNGNNISTITPNGSESQQWIIKASAVKGFFEIISKHKDKVLDVAGGIAKPRTNVQLYVRNGSKSQAWKFVPVKKD</sequence>
<proteinExistence type="predicted"/>
<evidence type="ECO:0000256" key="2">
    <source>
        <dbReference type="SAM" id="SignalP"/>
    </source>
</evidence>
<feature type="domain" description="Peptidase C51" evidence="3">
    <location>
        <begin position="184"/>
        <end position="305"/>
    </location>
</feature>
<dbReference type="CDD" id="cd00161">
    <property type="entry name" value="beta-trefoil_Ricin-like"/>
    <property type="match status" value="2"/>
</dbReference>
<dbReference type="EMBL" id="CP029490">
    <property type="protein sequence ID" value="AWN20510.1"/>
    <property type="molecule type" value="Genomic_DNA"/>
</dbReference>
<dbReference type="PROSITE" id="PS50911">
    <property type="entry name" value="CHAP"/>
    <property type="match status" value="1"/>
</dbReference>
<dbReference type="InterPro" id="IPR007921">
    <property type="entry name" value="CHAP_dom"/>
</dbReference>
<feature type="compositionally biased region" description="Polar residues" evidence="1">
    <location>
        <begin position="64"/>
        <end position="74"/>
    </location>
</feature>